<feature type="compositionally biased region" description="Gly residues" evidence="1">
    <location>
        <begin position="216"/>
        <end position="230"/>
    </location>
</feature>
<feature type="signal peptide" evidence="2">
    <location>
        <begin position="1"/>
        <end position="31"/>
    </location>
</feature>
<dbReference type="Proteomes" id="UP000318741">
    <property type="component" value="Chromosome"/>
</dbReference>
<accession>A0A517P9K7</accession>
<keyword evidence="2" id="KW-0732">Signal</keyword>
<gene>
    <name evidence="3" type="ORF">CA12_21640</name>
</gene>
<dbReference type="EMBL" id="CP036265">
    <property type="protein sequence ID" value="QDT16066.1"/>
    <property type="molecule type" value="Genomic_DNA"/>
</dbReference>
<dbReference type="KEGG" id="acaf:CA12_21640"/>
<sequence length="230" mass="24160" precursor="true">MPRSRRCAVRESFAVRTLCSFPACVAVTSFAALLAGCGAKEEPPAPVESGSAVGAATGRPVRIAAAGDAVKLRASGLRRSETDGNAGRGTVDGVEEEAPTLIDRLPGTYTRESYGLRTLTVHADGTATMTVDVDPFYQFLAGAKRITVQIDWTLTGDRNAEKPGVHFESVSGTPKEAFESMSKLFGSERDWVVQSADEALVLYNPKDDETEIWTRTGGGSNGAADSGGAG</sequence>
<organism evidence="3 4">
    <name type="scientific">Alienimonas californiensis</name>
    <dbReference type="NCBI Taxonomy" id="2527989"/>
    <lineage>
        <taxon>Bacteria</taxon>
        <taxon>Pseudomonadati</taxon>
        <taxon>Planctomycetota</taxon>
        <taxon>Planctomycetia</taxon>
        <taxon>Planctomycetales</taxon>
        <taxon>Planctomycetaceae</taxon>
        <taxon>Alienimonas</taxon>
    </lineage>
</organism>
<dbReference type="RefSeq" id="WP_145358942.1">
    <property type="nucleotide sequence ID" value="NZ_CP036265.1"/>
</dbReference>
<evidence type="ECO:0000256" key="2">
    <source>
        <dbReference type="SAM" id="SignalP"/>
    </source>
</evidence>
<evidence type="ECO:0000313" key="3">
    <source>
        <dbReference type="EMBL" id="QDT16066.1"/>
    </source>
</evidence>
<evidence type="ECO:0000313" key="4">
    <source>
        <dbReference type="Proteomes" id="UP000318741"/>
    </source>
</evidence>
<evidence type="ECO:0008006" key="5">
    <source>
        <dbReference type="Google" id="ProtNLM"/>
    </source>
</evidence>
<dbReference type="AlphaFoldDB" id="A0A517P9K7"/>
<proteinExistence type="predicted"/>
<feature type="region of interest" description="Disordered" evidence="1">
    <location>
        <begin position="210"/>
        <end position="230"/>
    </location>
</feature>
<evidence type="ECO:0000256" key="1">
    <source>
        <dbReference type="SAM" id="MobiDB-lite"/>
    </source>
</evidence>
<keyword evidence="4" id="KW-1185">Reference proteome</keyword>
<reference evidence="3 4" key="1">
    <citation type="submission" date="2019-02" db="EMBL/GenBank/DDBJ databases">
        <title>Deep-cultivation of Planctomycetes and their phenomic and genomic characterization uncovers novel biology.</title>
        <authorList>
            <person name="Wiegand S."/>
            <person name="Jogler M."/>
            <person name="Boedeker C."/>
            <person name="Pinto D."/>
            <person name="Vollmers J."/>
            <person name="Rivas-Marin E."/>
            <person name="Kohn T."/>
            <person name="Peeters S.H."/>
            <person name="Heuer A."/>
            <person name="Rast P."/>
            <person name="Oberbeckmann S."/>
            <person name="Bunk B."/>
            <person name="Jeske O."/>
            <person name="Meyerdierks A."/>
            <person name="Storesund J.E."/>
            <person name="Kallscheuer N."/>
            <person name="Luecker S."/>
            <person name="Lage O.M."/>
            <person name="Pohl T."/>
            <person name="Merkel B.J."/>
            <person name="Hornburger P."/>
            <person name="Mueller R.-W."/>
            <person name="Bruemmer F."/>
            <person name="Labrenz M."/>
            <person name="Spormann A.M."/>
            <person name="Op den Camp H."/>
            <person name="Overmann J."/>
            <person name="Amann R."/>
            <person name="Jetten M.S.M."/>
            <person name="Mascher T."/>
            <person name="Medema M.H."/>
            <person name="Devos D.P."/>
            <person name="Kaster A.-K."/>
            <person name="Ovreas L."/>
            <person name="Rohde M."/>
            <person name="Galperin M.Y."/>
            <person name="Jogler C."/>
        </authorList>
    </citation>
    <scope>NUCLEOTIDE SEQUENCE [LARGE SCALE GENOMIC DNA]</scope>
    <source>
        <strain evidence="3 4">CA12</strain>
    </source>
</reference>
<feature type="region of interest" description="Disordered" evidence="1">
    <location>
        <begin position="76"/>
        <end position="95"/>
    </location>
</feature>
<name>A0A517P9K7_9PLAN</name>
<feature type="chain" id="PRO_5022061490" description="Lipoprotein" evidence="2">
    <location>
        <begin position="32"/>
        <end position="230"/>
    </location>
</feature>
<protein>
    <recommendedName>
        <fullName evidence="5">Lipoprotein</fullName>
    </recommendedName>
</protein>